<name>A0AAE0A8J4_9ROSI</name>
<dbReference type="Proteomes" id="UP001281410">
    <property type="component" value="Unassembled WGS sequence"/>
</dbReference>
<dbReference type="EMBL" id="JANJYJ010000006">
    <property type="protein sequence ID" value="KAK3205368.1"/>
    <property type="molecule type" value="Genomic_DNA"/>
</dbReference>
<organism evidence="1 2">
    <name type="scientific">Dipteronia sinensis</name>
    <dbReference type="NCBI Taxonomy" id="43782"/>
    <lineage>
        <taxon>Eukaryota</taxon>
        <taxon>Viridiplantae</taxon>
        <taxon>Streptophyta</taxon>
        <taxon>Embryophyta</taxon>
        <taxon>Tracheophyta</taxon>
        <taxon>Spermatophyta</taxon>
        <taxon>Magnoliopsida</taxon>
        <taxon>eudicotyledons</taxon>
        <taxon>Gunneridae</taxon>
        <taxon>Pentapetalae</taxon>
        <taxon>rosids</taxon>
        <taxon>malvids</taxon>
        <taxon>Sapindales</taxon>
        <taxon>Sapindaceae</taxon>
        <taxon>Hippocastanoideae</taxon>
        <taxon>Acereae</taxon>
        <taxon>Dipteronia</taxon>
    </lineage>
</organism>
<evidence type="ECO:0008006" key="3">
    <source>
        <dbReference type="Google" id="ProtNLM"/>
    </source>
</evidence>
<comment type="caution">
    <text evidence="1">The sequence shown here is derived from an EMBL/GenBank/DDBJ whole genome shotgun (WGS) entry which is preliminary data.</text>
</comment>
<dbReference type="AlphaFoldDB" id="A0AAE0A8J4"/>
<gene>
    <name evidence="1" type="ORF">Dsin_019414</name>
</gene>
<accession>A0AAE0A8J4</accession>
<keyword evidence="2" id="KW-1185">Reference proteome</keyword>
<proteinExistence type="predicted"/>
<reference evidence="1" key="1">
    <citation type="journal article" date="2023" name="Plant J.">
        <title>Genome sequences and population genomics provide insights into the demographic history, inbreeding, and mutation load of two 'living fossil' tree species of Dipteronia.</title>
        <authorList>
            <person name="Feng Y."/>
            <person name="Comes H.P."/>
            <person name="Chen J."/>
            <person name="Zhu S."/>
            <person name="Lu R."/>
            <person name="Zhang X."/>
            <person name="Li P."/>
            <person name="Qiu J."/>
            <person name="Olsen K.M."/>
            <person name="Qiu Y."/>
        </authorList>
    </citation>
    <scope>NUCLEOTIDE SEQUENCE</scope>
    <source>
        <strain evidence="1">NBL</strain>
    </source>
</reference>
<evidence type="ECO:0000313" key="2">
    <source>
        <dbReference type="Proteomes" id="UP001281410"/>
    </source>
</evidence>
<protein>
    <recommendedName>
        <fullName evidence="3">Reverse transcriptase zinc-binding domain-containing protein</fullName>
    </recommendedName>
</protein>
<evidence type="ECO:0000313" key="1">
    <source>
        <dbReference type="EMBL" id="KAK3205368.1"/>
    </source>
</evidence>
<sequence length="147" mass="16844">MRGIPADSTCVLCYRSPEITKHAFWGCTKLKEVRSSCGFLQGFSLKDGLHFKDFFISCTQSIQGEDLALPSVLFWRIWFLRNQQIQNIVSVSCKEVVGWATIFLAQFREATAMDVVEQKRMAAAEVVRWEPPLEYLYKINTDVAIKV</sequence>